<gene>
    <name evidence="7" type="ORF">M0G41_12695</name>
</gene>
<dbReference type="InterPro" id="IPR039425">
    <property type="entry name" value="RNA_pol_sigma-70-like"/>
</dbReference>
<feature type="domain" description="RNA polymerase sigma-70 region 2" evidence="5">
    <location>
        <begin position="49"/>
        <end position="116"/>
    </location>
</feature>
<evidence type="ECO:0000313" key="8">
    <source>
        <dbReference type="Proteomes" id="UP001431449"/>
    </source>
</evidence>
<organism evidence="7 8">
    <name type="scientific">Pseudomarimonas salicorniae</name>
    <dbReference type="NCBI Taxonomy" id="2933270"/>
    <lineage>
        <taxon>Bacteria</taxon>
        <taxon>Pseudomonadati</taxon>
        <taxon>Pseudomonadota</taxon>
        <taxon>Gammaproteobacteria</taxon>
        <taxon>Lysobacterales</taxon>
        <taxon>Lysobacteraceae</taxon>
        <taxon>Pseudomarimonas</taxon>
    </lineage>
</organism>
<reference evidence="7" key="1">
    <citation type="submission" date="2022-04" db="EMBL/GenBank/DDBJ databases">
        <title>Lysobacter sp. CAU 1642 isolated from sea sand.</title>
        <authorList>
            <person name="Kim W."/>
        </authorList>
    </citation>
    <scope>NUCLEOTIDE SEQUENCE</scope>
    <source>
        <strain evidence="7">CAU 1642</strain>
    </source>
</reference>
<feature type="domain" description="RNA polymerase sigma factor 70 region 4 type 2" evidence="6">
    <location>
        <begin position="144"/>
        <end position="191"/>
    </location>
</feature>
<dbReference type="InterPro" id="IPR013324">
    <property type="entry name" value="RNA_pol_sigma_r3/r4-like"/>
</dbReference>
<dbReference type="SUPFAM" id="SSF88659">
    <property type="entry name" value="Sigma3 and sigma4 domains of RNA polymerase sigma factors"/>
    <property type="match status" value="1"/>
</dbReference>
<name>A0ABT0GJ05_9GAMM</name>
<keyword evidence="4" id="KW-0804">Transcription</keyword>
<dbReference type="Gene3D" id="1.10.10.10">
    <property type="entry name" value="Winged helix-like DNA-binding domain superfamily/Winged helix DNA-binding domain"/>
    <property type="match status" value="1"/>
</dbReference>
<evidence type="ECO:0000256" key="4">
    <source>
        <dbReference type="ARBA" id="ARBA00023163"/>
    </source>
</evidence>
<dbReference type="InterPro" id="IPR007627">
    <property type="entry name" value="RNA_pol_sigma70_r2"/>
</dbReference>
<keyword evidence="8" id="KW-1185">Reference proteome</keyword>
<dbReference type="Pfam" id="PF04542">
    <property type="entry name" value="Sigma70_r2"/>
    <property type="match status" value="1"/>
</dbReference>
<comment type="caution">
    <text evidence="7">The sequence shown here is derived from an EMBL/GenBank/DDBJ whole genome shotgun (WGS) entry which is preliminary data.</text>
</comment>
<dbReference type="InterPro" id="IPR013325">
    <property type="entry name" value="RNA_pol_sigma_r2"/>
</dbReference>
<keyword evidence="2" id="KW-0805">Transcription regulation</keyword>
<evidence type="ECO:0000259" key="6">
    <source>
        <dbReference type="Pfam" id="PF08281"/>
    </source>
</evidence>
<dbReference type="PANTHER" id="PTHR43133">
    <property type="entry name" value="RNA POLYMERASE ECF-TYPE SIGMA FACTO"/>
    <property type="match status" value="1"/>
</dbReference>
<dbReference type="CDD" id="cd06171">
    <property type="entry name" value="Sigma70_r4"/>
    <property type="match status" value="1"/>
</dbReference>
<dbReference type="InterPro" id="IPR036388">
    <property type="entry name" value="WH-like_DNA-bd_sf"/>
</dbReference>
<dbReference type="EMBL" id="JALNMH010000010">
    <property type="protein sequence ID" value="MCK7594526.1"/>
    <property type="molecule type" value="Genomic_DNA"/>
</dbReference>
<evidence type="ECO:0000256" key="1">
    <source>
        <dbReference type="ARBA" id="ARBA00010641"/>
    </source>
</evidence>
<dbReference type="PANTHER" id="PTHR43133:SF46">
    <property type="entry name" value="RNA POLYMERASE SIGMA-70 FACTOR ECF SUBFAMILY"/>
    <property type="match status" value="1"/>
</dbReference>
<protein>
    <submittedName>
        <fullName evidence="7">RNA polymerase sigma factor</fullName>
    </submittedName>
</protein>
<dbReference type="Gene3D" id="1.10.1740.10">
    <property type="match status" value="1"/>
</dbReference>
<evidence type="ECO:0000256" key="2">
    <source>
        <dbReference type="ARBA" id="ARBA00023015"/>
    </source>
</evidence>
<evidence type="ECO:0000259" key="5">
    <source>
        <dbReference type="Pfam" id="PF04542"/>
    </source>
</evidence>
<accession>A0ABT0GJ05</accession>
<dbReference type="Pfam" id="PF08281">
    <property type="entry name" value="Sigma70_r4_2"/>
    <property type="match status" value="1"/>
</dbReference>
<keyword evidence="3" id="KW-0731">Sigma factor</keyword>
<sequence length="200" mass="21865">MSASTSTPASWPTRALHAMWRFGRAHAQDSEAQLIAAARRGNREALSALYRRHAGAAFSLALRLCGDPDQGQDLVQDAFLRAFDRLDRYRGDAPFGAWLRRILTNLAADRARSDWRWVHDGEVIDALSAGEGAGPGGQIDALGLLSRLAPAARMVMVMYEYEGYSHAEIAGLLGRTEVWSKTTLSRARARLAGWLEGEGA</sequence>
<dbReference type="RefSeq" id="WP_248209964.1">
    <property type="nucleotide sequence ID" value="NZ_JALNMH010000010.1"/>
</dbReference>
<dbReference type="SUPFAM" id="SSF88946">
    <property type="entry name" value="Sigma2 domain of RNA polymerase sigma factors"/>
    <property type="match status" value="1"/>
</dbReference>
<dbReference type="Proteomes" id="UP001431449">
    <property type="component" value="Unassembled WGS sequence"/>
</dbReference>
<evidence type="ECO:0000313" key="7">
    <source>
        <dbReference type="EMBL" id="MCK7594526.1"/>
    </source>
</evidence>
<evidence type="ECO:0000256" key="3">
    <source>
        <dbReference type="ARBA" id="ARBA00023082"/>
    </source>
</evidence>
<dbReference type="InterPro" id="IPR013249">
    <property type="entry name" value="RNA_pol_sigma70_r4_t2"/>
</dbReference>
<proteinExistence type="inferred from homology"/>
<comment type="similarity">
    <text evidence="1">Belongs to the sigma-70 factor family. ECF subfamily.</text>
</comment>